<organism evidence="1 2">
    <name type="scientific">Thelephora ganbajun</name>
    <name type="common">Ganba fungus</name>
    <dbReference type="NCBI Taxonomy" id="370292"/>
    <lineage>
        <taxon>Eukaryota</taxon>
        <taxon>Fungi</taxon>
        <taxon>Dikarya</taxon>
        <taxon>Basidiomycota</taxon>
        <taxon>Agaricomycotina</taxon>
        <taxon>Agaricomycetes</taxon>
        <taxon>Thelephorales</taxon>
        <taxon>Thelephoraceae</taxon>
        <taxon>Thelephora</taxon>
    </lineage>
</organism>
<reference evidence="1" key="1">
    <citation type="submission" date="2019-10" db="EMBL/GenBank/DDBJ databases">
        <authorList>
            <consortium name="DOE Joint Genome Institute"/>
            <person name="Kuo A."/>
            <person name="Miyauchi S."/>
            <person name="Kiss E."/>
            <person name="Drula E."/>
            <person name="Kohler A."/>
            <person name="Sanchez-Garcia M."/>
            <person name="Andreopoulos B."/>
            <person name="Barry K.W."/>
            <person name="Bonito G."/>
            <person name="Buee M."/>
            <person name="Carver A."/>
            <person name="Chen C."/>
            <person name="Cichocki N."/>
            <person name="Clum A."/>
            <person name="Culley D."/>
            <person name="Crous P.W."/>
            <person name="Fauchery L."/>
            <person name="Girlanda M."/>
            <person name="Hayes R."/>
            <person name="Keri Z."/>
            <person name="Labutti K."/>
            <person name="Lipzen A."/>
            <person name="Lombard V."/>
            <person name="Magnuson J."/>
            <person name="Maillard F."/>
            <person name="Morin E."/>
            <person name="Murat C."/>
            <person name="Nolan M."/>
            <person name="Ohm R."/>
            <person name="Pangilinan J."/>
            <person name="Pereira M."/>
            <person name="Perotto S."/>
            <person name="Peter M."/>
            <person name="Riley R."/>
            <person name="Sitrit Y."/>
            <person name="Stielow B."/>
            <person name="Szollosi G."/>
            <person name="Zifcakova L."/>
            <person name="Stursova M."/>
            <person name="Spatafora J.W."/>
            <person name="Tedersoo L."/>
            <person name="Vaario L.-M."/>
            <person name="Yamada A."/>
            <person name="Yan M."/>
            <person name="Wang P."/>
            <person name="Xu J."/>
            <person name="Bruns T."/>
            <person name="Baldrian P."/>
            <person name="Vilgalys R."/>
            <person name="Henrissat B."/>
            <person name="Grigoriev I.V."/>
            <person name="Hibbett D."/>
            <person name="Nagy L.G."/>
            <person name="Martin F.M."/>
        </authorList>
    </citation>
    <scope>NUCLEOTIDE SEQUENCE</scope>
    <source>
        <strain evidence="1">P2</strain>
    </source>
</reference>
<sequence length="339" mass="36930">MTSLLKDFFSGGRRNNKDSKSSSRDRQHSGGSLSSSQQDLCEVCGRRPKYVEKTGLVHPYCGRTCARAHQSTCKYPSCNNPGKSAFSGYCGPGHARDAVQHGHALPCAECGRQPQAIGDLCLGCNNSIGKSNEPRLKELSLQDPKADSLITHFYHQWKGSEPVKIGKVYEIRLPRSIAKAREGYSSRLAALEMPRQIQTFYSTQCICDLGTNSTKFCTWQSCGICAIIKSAFAIFEFGAKSNSGRFGSGVYSYLEPSLADRHAVSTISSSYRVMLACEVNLLPHRVQPPISSEVVQSHEDGPLVFVSGAEAIVPKYLILYSKPSTTSPTGSHGRVSVYG</sequence>
<evidence type="ECO:0000313" key="2">
    <source>
        <dbReference type="Proteomes" id="UP000886501"/>
    </source>
</evidence>
<name>A0ACB6Z2F8_THEGA</name>
<accession>A0ACB6Z2F8</accession>
<gene>
    <name evidence="1" type="ORF">BDM02DRAFT_3122987</name>
</gene>
<dbReference type="EMBL" id="MU118190">
    <property type="protein sequence ID" value="KAF9643752.1"/>
    <property type="molecule type" value="Genomic_DNA"/>
</dbReference>
<comment type="caution">
    <text evidence="1">The sequence shown here is derived from an EMBL/GenBank/DDBJ whole genome shotgun (WGS) entry which is preliminary data.</text>
</comment>
<reference evidence="1" key="2">
    <citation type="journal article" date="2020" name="Nat. Commun.">
        <title>Large-scale genome sequencing of mycorrhizal fungi provides insights into the early evolution of symbiotic traits.</title>
        <authorList>
            <person name="Miyauchi S."/>
            <person name="Kiss E."/>
            <person name="Kuo A."/>
            <person name="Drula E."/>
            <person name="Kohler A."/>
            <person name="Sanchez-Garcia M."/>
            <person name="Morin E."/>
            <person name="Andreopoulos B."/>
            <person name="Barry K.W."/>
            <person name="Bonito G."/>
            <person name="Buee M."/>
            <person name="Carver A."/>
            <person name="Chen C."/>
            <person name="Cichocki N."/>
            <person name="Clum A."/>
            <person name="Culley D."/>
            <person name="Crous P.W."/>
            <person name="Fauchery L."/>
            <person name="Girlanda M."/>
            <person name="Hayes R.D."/>
            <person name="Keri Z."/>
            <person name="LaButti K."/>
            <person name="Lipzen A."/>
            <person name="Lombard V."/>
            <person name="Magnuson J."/>
            <person name="Maillard F."/>
            <person name="Murat C."/>
            <person name="Nolan M."/>
            <person name="Ohm R.A."/>
            <person name="Pangilinan J."/>
            <person name="Pereira M.F."/>
            <person name="Perotto S."/>
            <person name="Peter M."/>
            <person name="Pfister S."/>
            <person name="Riley R."/>
            <person name="Sitrit Y."/>
            <person name="Stielow J.B."/>
            <person name="Szollosi G."/>
            <person name="Zifcakova L."/>
            <person name="Stursova M."/>
            <person name="Spatafora J.W."/>
            <person name="Tedersoo L."/>
            <person name="Vaario L.M."/>
            <person name="Yamada A."/>
            <person name="Yan M."/>
            <person name="Wang P."/>
            <person name="Xu J."/>
            <person name="Bruns T."/>
            <person name="Baldrian P."/>
            <person name="Vilgalys R."/>
            <person name="Dunand C."/>
            <person name="Henrissat B."/>
            <person name="Grigoriev I.V."/>
            <person name="Hibbett D."/>
            <person name="Nagy L.G."/>
            <person name="Martin F.M."/>
        </authorList>
    </citation>
    <scope>NUCLEOTIDE SEQUENCE</scope>
    <source>
        <strain evidence="1">P2</strain>
    </source>
</reference>
<keyword evidence="2" id="KW-1185">Reference proteome</keyword>
<evidence type="ECO:0000313" key="1">
    <source>
        <dbReference type="EMBL" id="KAF9643752.1"/>
    </source>
</evidence>
<protein>
    <submittedName>
        <fullName evidence="1">Uncharacterized protein</fullName>
    </submittedName>
</protein>
<proteinExistence type="predicted"/>
<dbReference type="Proteomes" id="UP000886501">
    <property type="component" value="Unassembled WGS sequence"/>
</dbReference>